<reference evidence="2 3" key="1">
    <citation type="submission" date="2015-09" db="EMBL/GenBank/DDBJ databases">
        <authorList>
            <consortium name="Pathogen Informatics"/>
        </authorList>
    </citation>
    <scope>NUCLEOTIDE SEQUENCE [LARGE SCALE GENOMIC DNA]</scope>
    <source>
        <strain evidence="2 3">2789STDY5834846</strain>
    </source>
</reference>
<dbReference type="InterPro" id="IPR006448">
    <property type="entry name" value="Phage_term_ssu_P27"/>
</dbReference>
<organism evidence="2 3">
    <name type="scientific">Bacteroides faecis</name>
    <dbReference type="NCBI Taxonomy" id="674529"/>
    <lineage>
        <taxon>Bacteria</taxon>
        <taxon>Pseudomonadati</taxon>
        <taxon>Bacteroidota</taxon>
        <taxon>Bacteroidia</taxon>
        <taxon>Bacteroidales</taxon>
        <taxon>Bacteroidaceae</taxon>
        <taxon>Bacteroides</taxon>
    </lineage>
</organism>
<name>A0A174L306_9BACE</name>
<dbReference type="GeneID" id="82174825"/>
<evidence type="ECO:0000256" key="1">
    <source>
        <dbReference type="SAM" id="MobiDB-lite"/>
    </source>
</evidence>
<protein>
    <submittedName>
        <fullName evidence="2">Putative phage terminase small subunit</fullName>
    </submittedName>
</protein>
<sequence>MKKYSIPKGIEKEAAEYIQGVLAELENRGVLENIDNAALDMLARNYSTFIKASKQLEIDGLTVTSDRGNIAPHPLVKVAKDAQTQAMKVMLEFGLTAKARTKLPKMDKTDDEESTPLEQFIVTGKKEVR</sequence>
<evidence type="ECO:0000313" key="2">
    <source>
        <dbReference type="EMBL" id="CUP18523.1"/>
    </source>
</evidence>
<evidence type="ECO:0000313" key="3">
    <source>
        <dbReference type="Proteomes" id="UP000095606"/>
    </source>
</evidence>
<feature type="region of interest" description="Disordered" evidence="1">
    <location>
        <begin position="104"/>
        <end position="129"/>
    </location>
</feature>
<dbReference type="EMBL" id="CZAE01000008">
    <property type="protein sequence ID" value="CUP18523.1"/>
    <property type="molecule type" value="Genomic_DNA"/>
</dbReference>
<dbReference type="Proteomes" id="UP000095606">
    <property type="component" value="Unassembled WGS sequence"/>
</dbReference>
<accession>A0A174L306</accession>
<dbReference type="Pfam" id="PF05119">
    <property type="entry name" value="Terminase_4"/>
    <property type="match status" value="1"/>
</dbReference>
<dbReference type="RefSeq" id="WP_004308833.1">
    <property type="nucleotide sequence ID" value="NZ_CAXKYA010000027.1"/>
</dbReference>
<dbReference type="NCBIfam" id="TIGR01558">
    <property type="entry name" value="sm_term_P27"/>
    <property type="match status" value="1"/>
</dbReference>
<gene>
    <name evidence="2" type="ORF">ERS852461_02042</name>
</gene>
<proteinExistence type="predicted"/>
<dbReference type="AlphaFoldDB" id="A0A174L306"/>